<keyword evidence="7" id="KW-0063">Aspartyl esterase</keyword>
<dbReference type="PROSITE" id="PS00018">
    <property type="entry name" value="EF_HAND_1"/>
    <property type="match status" value="1"/>
</dbReference>
<keyword evidence="5" id="KW-0479">Metal-binding</keyword>
<dbReference type="PANTHER" id="PTHR42970">
    <property type="entry name" value="PECTATE LYASE C-RELATED"/>
    <property type="match status" value="1"/>
</dbReference>
<dbReference type="GO" id="GO:0030599">
    <property type="term" value="F:pectinesterase activity"/>
    <property type="evidence" value="ECO:0007669"/>
    <property type="project" value="InterPro"/>
</dbReference>
<dbReference type="EC" id="4.2.2.2" evidence="3"/>
<dbReference type="GO" id="GO:0030246">
    <property type="term" value="F:carbohydrate binding"/>
    <property type="evidence" value="ECO:0007669"/>
    <property type="project" value="InterPro"/>
</dbReference>
<evidence type="ECO:0000256" key="4">
    <source>
        <dbReference type="ARBA" id="ARBA00016512"/>
    </source>
</evidence>
<comment type="similarity">
    <text evidence="2">Belongs to the polysaccharide lyase 1 family.</text>
</comment>
<dbReference type="EMBL" id="VNHS01000001">
    <property type="protein sequence ID" value="TYP78982.1"/>
    <property type="molecule type" value="Genomic_DNA"/>
</dbReference>
<dbReference type="RefSeq" id="WP_187433934.1">
    <property type="nucleotide sequence ID" value="NZ_VNHS01000001.1"/>
</dbReference>
<dbReference type="CDD" id="cd08547">
    <property type="entry name" value="Type_II_cohesin"/>
    <property type="match status" value="1"/>
</dbReference>
<protein>
    <recommendedName>
        <fullName evidence="4">Probable pectate lyase C</fullName>
        <ecNumber evidence="3">4.2.2.2</ecNumber>
    </recommendedName>
</protein>
<dbReference type="GO" id="GO:0030570">
    <property type="term" value="F:pectate lyase activity"/>
    <property type="evidence" value="ECO:0007669"/>
    <property type="project" value="UniProtKB-EC"/>
</dbReference>
<evidence type="ECO:0000256" key="7">
    <source>
        <dbReference type="ARBA" id="ARBA00023085"/>
    </source>
</evidence>
<dbReference type="InterPro" id="IPR000070">
    <property type="entry name" value="Pectinesterase_cat"/>
</dbReference>
<dbReference type="InterPro" id="IPR033131">
    <property type="entry name" value="Pectinesterase_Asp_AS"/>
</dbReference>
<dbReference type="InterPro" id="IPR008965">
    <property type="entry name" value="CBM2/CBM3_carb-bd_dom_sf"/>
</dbReference>
<dbReference type="Gene3D" id="2.60.40.10">
    <property type="entry name" value="Immunoglobulins"/>
    <property type="match status" value="6"/>
</dbReference>
<comment type="function">
    <text evidence="13">Pectinolytic enzyme consist of four classes of enzymes: pectin lyase, polygalacturonase, pectin methylesterase and rhamnogalacturonase. Among pectinolytic enzymes, pectin lyase is the most important in depolymerization of pectin, since it cleaves internal glycosidic bonds of highly methylated pectins. Favors pectate, the anion, over pectin, the methyl ester.</text>
</comment>
<dbReference type="SUPFAM" id="SSF49265">
    <property type="entry name" value="Fibronectin type III"/>
    <property type="match status" value="3"/>
</dbReference>
<dbReference type="SUPFAM" id="SSF49384">
    <property type="entry name" value="Carbohydrate-binding domain"/>
    <property type="match status" value="1"/>
</dbReference>
<keyword evidence="19" id="KW-1185">Reference proteome</keyword>
<dbReference type="SMART" id="SM00060">
    <property type="entry name" value="FN3"/>
    <property type="match status" value="5"/>
</dbReference>
<keyword evidence="15" id="KW-0732">Signal</keyword>
<dbReference type="Pfam" id="PF00963">
    <property type="entry name" value="Cohesin"/>
    <property type="match status" value="1"/>
</dbReference>
<dbReference type="PROSITE" id="PS50853">
    <property type="entry name" value="FN3"/>
    <property type="match status" value="3"/>
</dbReference>
<dbReference type="CDD" id="cd14254">
    <property type="entry name" value="Dockerin_II"/>
    <property type="match status" value="1"/>
</dbReference>
<evidence type="ECO:0000256" key="13">
    <source>
        <dbReference type="ARBA" id="ARBA00025679"/>
    </source>
</evidence>
<dbReference type="InterPro" id="IPR018040">
    <property type="entry name" value="Pectinesterase_Tyr_AS"/>
</dbReference>
<comment type="caution">
    <text evidence="18">The sequence shown here is derived from an EMBL/GenBank/DDBJ whole genome shotgun (WGS) entry which is preliminary data.</text>
</comment>
<dbReference type="CDD" id="cd00063">
    <property type="entry name" value="FN3"/>
    <property type="match status" value="5"/>
</dbReference>
<dbReference type="Gene3D" id="2.60.120.200">
    <property type="match status" value="1"/>
</dbReference>
<dbReference type="Gene3D" id="1.20.1270.90">
    <property type="entry name" value="AF1782-like"/>
    <property type="match status" value="1"/>
</dbReference>
<gene>
    <name evidence="18" type="ORF">BCM02_10197</name>
</gene>
<dbReference type="InterPro" id="IPR011050">
    <property type="entry name" value="Pectin_lyase_fold/virulence"/>
</dbReference>
<dbReference type="PROSITE" id="PS00800">
    <property type="entry name" value="PECTINESTERASE_1"/>
    <property type="match status" value="1"/>
</dbReference>
<dbReference type="Gene3D" id="1.10.1330.10">
    <property type="entry name" value="Dockerin domain"/>
    <property type="match status" value="1"/>
</dbReference>
<evidence type="ECO:0000256" key="10">
    <source>
        <dbReference type="ARBA" id="ARBA00023277"/>
    </source>
</evidence>
<dbReference type="GO" id="GO:0004553">
    <property type="term" value="F:hydrolase activity, hydrolyzing O-glycosyl compounds"/>
    <property type="evidence" value="ECO:0007669"/>
    <property type="project" value="InterPro"/>
</dbReference>
<dbReference type="InterPro" id="IPR003961">
    <property type="entry name" value="FN3_dom"/>
</dbReference>
<dbReference type="GO" id="GO:0000272">
    <property type="term" value="P:polysaccharide catabolic process"/>
    <property type="evidence" value="ECO:0007669"/>
    <property type="project" value="UniProtKB-KW"/>
</dbReference>
<feature type="domain" description="Fibronectin type-III" evidence="16">
    <location>
        <begin position="735"/>
        <end position="825"/>
    </location>
</feature>
<dbReference type="Gene3D" id="2.160.20.10">
    <property type="entry name" value="Single-stranded right-handed beta-helix, Pectin lyase-like"/>
    <property type="match status" value="2"/>
</dbReference>
<evidence type="ECO:0000256" key="1">
    <source>
        <dbReference type="ARBA" id="ARBA00000695"/>
    </source>
</evidence>
<proteinExistence type="inferred from homology"/>
<feature type="domain" description="Dockerin" evidence="17">
    <location>
        <begin position="1918"/>
        <end position="1981"/>
    </location>
</feature>
<feature type="active site" evidence="14">
    <location>
        <position position="1554"/>
    </location>
</feature>
<dbReference type="GO" id="GO:0046872">
    <property type="term" value="F:metal ion binding"/>
    <property type="evidence" value="ECO:0007669"/>
    <property type="project" value="UniProtKB-KW"/>
</dbReference>
<dbReference type="SUPFAM" id="SSF63446">
    <property type="entry name" value="Type I dockerin domain"/>
    <property type="match status" value="1"/>
</dbReference>
<accession>A0A5S5CGZ3</accession>
<evidence type="ECO:0000259" key="16">
    <source>
        <dbReference type="PROSITE" id="PS50853"/>
    </source>
</evidence>
<dbReference type="InterPro" id="IPR016134">
    <property type="entry name" value="Dockerin_dom"/>
</dbReference>
<evidence type="ECO:0000256" key="5">
    <source>
        <dbReference type="ARBA" id="ARBA00022723"/>
    </source>
</evidence>
<dbReference type="SUPFAM" id="SSF51126">
    <property type="entry name" value="Pectin lyase-like"/>
    <property type="match status" value="2"/>
</dbReference>
<keyword evidence="8" id="KW-0325">Glycoprotein</keyword>
<dbReference type="GO" id="GO:0042545">
    <property type="term" value="P:cell wall modification"/>
    <property type="evidence" value="ECO:0007669"/>
    <property type="project" value="InterPro"/>
</dbReference>
<evidence type="ECO:0000256" key="6">
    <source>
        <dbReference type="ARBA" id="ARBA00022801"/>
    </source>
</evidence>
<evidence type="ECO:0000256" key="8">
    <source>
        <dbReference type="ARBA" id="ARBA00023180"/>
    </source>
</evidence>
<dbReference type="Gene3D" id="2.60.40.680">
    <property type="match status" value="1"/>
</dbReference>
<dbReference type="PROSITE" id="PS00503">
    <property type="entry name" value="PECTINESTERASE_2"/>
    <property type="match status" value="1"/>
</dbReference>
<sequence>MLKKMVPLTLAVSMVSGLLSGIAAADAPQTASATATVLLPAFPGAEGGGMYTTGGRGGEVYEVTTLADSGPGSLREGVAKSNTTIVFRVGGTIHLQSPLKITGSNLTIAGQTAPGDGITVSDYATYFEADNLIVRYMRFRLGDRYMSEDDAFGGRYHKNIIIDHSSFSWSVDEVLSMYVNENTTVQWSIISESMLMTSHQKGRHGYGGIWGGNNASFHHNLIAHNVSRNPRFAGSPGFPVDMYNNIIYDWGFFSAYGGEEGNYNLRDNYFKYGPSTWRSVRDQVFVGVSANTRIYIGGNVMDGSPEVTADNWKGVGDVANPASVLSEPVQMPNPANPESAEAAYEHVLASAGAIVPKRDAIDARVVQETKDRAGRHINSQKEVGGYLEFPETVSTHADDDHDGMPNEWEQANGLNPNEASDRNGIHASGYTNLEVYLNGIKGNGSLNPTAAIVSPADHTTVTEGSTVNLNATASDPDGNVAKVEFYANDQKLGEDTTAPYSFEWKNARDGSYYVTARAIDDTGTATQSSNVGIHVNKMGSTQPWKSADVGTPGIKGHTQLGESASDVTVKSAGDIGGREDHFQYAYQKLTGNGEIVAQVHRITATDDESEAGVMIRDSLDKSAKFVALMASYVKYGKKSIVLKRQSDGGQAQRVEPEAFINTPYWIKLVRLGNQFTALASIDGMDWAVVDSSDITMGETVYFGLAADASKADDDVNKYNASVFSNAAVKPLDADYPLAPTGVQATAGIKSVNLTWNEAQSAAAYNVYRGEIPGGPFAQIAEGVTATTYADAGLAPGMTYYYYVTAHNAKGTSFNSDVVSAIAEGDPETLYMIDDDFEDAATDATPEGYTFAPVPADADHKVVAAAIPTGTTGNASSKALLLYDNAVGSSELFRKFAPQTGKFVFEADLTSPGWPGTSTVLNLQDENGTKTALSIQLRKPTVPAAEPNYTLVYKRNGADVKLVDPPANNQWINLKIVANVAAQTADIFIDNKLAADDAPLEADFRTLGIGRLSAKTPGTGKGTIYYDNVKLYVEPVESPNGLSALPGNGKVQLAWTAAEGASTYAIKRSETDGGPYAEIAAGVTDVTYIDESVQNETTYYYIVTAVGSTGESGPSNQAVVTPSTAAVKPAAPAGLAASPRSGQADLQWQAVDNAIHYTVKRSANPEGPYANVASNIAATTYRDGGLDNGTTYYYVVTASSIGGESDNSAAATVTPAMELNTPVVTATGNATGVQLTWESIAGAASYEIIRADSLGGPYTVIADNVAGTTSTDVGLTDGQPYYYKVAAVNDAVRSLASNPVGARYVANGDLPAVPSDLAATPGDGSISLRWGAVAGASTYTVKRGVSPSGPFAVVASDLTESAFADSGLVNGTAYYYIVSASNAAGEGGSSAIVREVPAVVLTVAADGSGQYTKVQDAINAVPNNSAVPTIIRIKNGTYREKLDLSSAKTNVRMIGESREGTILIYGDAASTLDANGNPLGTSNSYSFRVQGSGFTAEHLTIQNDAGMDAGQAVALYANADRLTFRDVSLKGHQDTLYANNGRHYYVDSYIEGTVDFIFGNATAVFENNTIHSLRGGYVTAASTGASNTGYVFVNSRITADEGVTGVALGRPWRGDANVIYINSYLGSHITPEGWNNWGNANNEKTARYGEFASYGPGANPKSRFSWTKQLTAEEAAVYASDNLLAGSDQWNPRQVYGYAVEDMSNNSPSIQVQGPSSATAGGAAFDLGYGLASVEEDVLAQDIGVTFDADQFEFVGVVSVDESKFVVVDHAQSQPGNLRILGVHVGEGQTTPNGKLLKLTFKVRASAVQGNQTIAFDLTKATGEGVESQIPSKSFTIKVSAVADKAALNALIAKAQQAHDAAVEGSRVGQYPAGAKAKLQAAIDQARTVAANDAATSAQVEQAIQTLDAALNVFQASVIANVPGDNNNDGSLTIGDLALMAKSYGKTSADAQWETIKQRDLNADGKIDIVDLTMMARQIMNW</sequence>
<keyword evidence="9" id="KW-0456">Lyase</keyword>
<feature type="domain" description="Fibronectin type-III" evidence="16">
    <location>
        <begin position="1034"/>
        <end position="1126"/>
    </location>
</feature>
<dbReference type="PROSITE" id="PS51766">
    <property type="entry name" value="DOCKERIN"/>
    <property type="match status" value="1"/>
</dbReference>
<keyword evidence="11" id="KW-0961">Cell wall biogenesis/degradation</keyword>
<dbReference type="Pfam" id="PF00404">
    <property type="entry name" value="Dockerin_1"/>
    <property type="match status" value="1"/>
</dbReference>
<dbReference type="Pfam" id="PF01095">
    <property type="entry name" value="Pectinesterase"/>
    <property type="match status" value="1"/>
</dbReference>
<name>A0A5S5CGZ3_9BACL</name>
<keyword evidence="12" id="KW-0624">Polysaccharide degradation</keyword>
<evidence type="ECO:0000256" key="3">
    <source>
        <dbReference type="ARBA" id="ARBA00012272"/>
    </source>
</evidence>
<organism evidence="18 19">
    <name type="scientific">Paenibacillus methanolicus</name>
    <dbReference type="NCBI Taxonomy" id="582686"/>
    <lineage>
        <taxon>Bacteria</taxon>
        <taxon>Bacillati</taxon>
        <taxon>Bacillota</taxon>
        <taxon>Bacilli</taxon>
        <taxon>Bacillales</taxon>
        <taxon>Paenibacillaceae</taxon>
        <taxon>Paenibacillus</taxon>
    </lineage>
</organism>
<evidence type="ECO:0000256" key="14">
    <source>
        <dbReference type="PROSITE-ProRule" id="PRU10040"/>
    </source>
</evidence>
<evidence type="ECO:0000256" key="2">
    <source>
        <dbReference type="ARBA" id="ARBA00010980"/>
    </source>
</evidence>
<feature type="signal peptide" evidence="15">
    <location>
        <begin position="1"/>
        <end position="25"/>
    </location>
</feature>
<evidence type="ECO:0000259" key="17">
    <source>
        <dbReference type="PROSITE" id="PS51766"/>
    </source>
</evidence>
<dbReference type="PANTHER" id="PTHR42970:SF1">
    <property type="entry name" value="PECTATE LYASE C-RELATED"/>
    <property type="match status" value="1"/>
</dbReference>
<dbReference type="InterPro" id="IPR018247">
    <property type="entry name" value="EF_Hand_1_Ca_BS"/>
</dbReference>
<reference evidence="18 19" key="1">
    <citation type="submission" date="2019-07" db="EMBL/GenBank/DDBJ databases">
        <title>Genomic Encyclopedia of Type Strains, Phase III (KMG-III): the genomes of soil and plant-associated and newly described type strains.</title>
        <authorList>
            <person name="Whitman W."/>
        </authorList>
    </citation>
    <scope>NUCLEOTIDE SEQUENCE [LARGE SCALE GENOMIC DNA]</scope>
    <source>
        <strain evidence="18 19">BL24</strain>
    </source>
</reference>
<comment type="catalytic activity">
    <reaction evidence="1">
        <text>Eliminative cleavage of (1-&gt;4)-alpha-D-galacturonan to give oligosaccharides with 4-deoxy-alpha-D-galact-4-enuronosyl groups at their non-reducing ends.</text>
        <dbReference type="EC" id="4.2.2.2"/>
    </reaction>
</comment>
<dbReference type="Proteomes" id="UP000323257">
    <property type="component" value="Unassembled WGS sequence"/>
</dbReference>
<feature type="domain" description="Fibronectin type-III" evidence="16">
    <location>
        <begin position="1127"/>
        <end position="1218"/>
    </location>
</feature>
<feature type="chain" id="PRO_5024272428" description="Probable pectate lyase C" evidence="15">
    <location>
        <begin position="26"/>
        <end position="1981"/>
    </location>
</feature>
<dbReference type="InterPro" id="IPR036439">
    <property type="entry name" value="Dockerin_dom_sf"/>
</dbReference>
<dbReference type="InterPro" id="IPR012334">
    <property type="entry name" value="Pectin_lyas_fold"/>
</dbReference>
<dbReference type="InterPro" id="IPR052063">
    <property type="entry name" value="Polysaccharide_Lyase_1"/>
</dbReference>
<evidence type="ECO:0000256" key="11">
    <source>
        <dbReference type="ARBA" id="ARBA00023316"/>
    </source>
</evidence>
<keyword evidence="6" id="KW-0378">Hydrolase</keyword>
<dbReference type="InterPro" id="IPR013783">
    <property type="entry name" value="Ig-like_fold"/>
</dbReference>
<dbReference type="InterPro" id="IPR036116">
    <property type="entry name" value="FN3_sf"/>
</dbReference>
<dbReference type="InterPro" id="IPR002105">
    <property type="entry name" value="Dockerin_1_rpt"/>
</dbReference>
<evidence type="ECO:0000256" key="15">
    <source>
        <dbReference type="SAM" id="SignalP"/>
    </source>
</evidence>
<dbReference type="InterPro" id="IPR002102">
    <property type="entry name" value="Cohesin_dom"/>
</dbReference>
<evidence type="ECO:0000313" key="19">
    <source>
        <dbReference type="Proteomes" id="UP000323257"/>
    </source>
</evidence>
<evidence type="ECO:0000256" key="12">
    <source>
        <dbReference type="ARBA" id="ARBA00023326"/>
    </source>
</evidence>
<evidence type="ECO:0000313" key="18">
    <source>
        <dbReference type="EMBL" id="TYP78982.1"/>
    </source>
</evidence>
<evidence type="ECO:0000256" key="9">
    <source>
        <dbReference type="ARBA" id="ARBA00023239"/>
    </source>
</evidence>
<dbReference type="Pfam" id="PF17957">
    <property type="entry name" value="Big_7"/>
    <property type="match status" value="1"/>
</dbReference>
<keyword evidence="10" id="KW-0119">Carbohydrate metabolism</keyword>